<feature type="non-terminal residue" evidence="1">
    <location>
        <position position="155"/>
    </location>
</feature>
<comment type="caution">
    <text evidence="1">The sequence shown here is derived from an EMBL/GenBank/DDBJ whole genome shotgun (WGS) entry which is preliminary data.</text>
</comment>
<reference evidence="1" key="1">
    <citation type="submission" date="2021-06" db="EMBL/GenBank/DDBJ databases">
        <authorList>
            <person name="Kallberg Y."/>
            <person name="Tangrot J."/>
            <person name="Rosling A."/>
        </authorList>
    </citation>
    <scope>NUCLEOTIDE SEQUENCE</scope>
    <source>
        <strain evidence="1">AU212A</strain>
    </source>
</reference>
<accession>A0ACA9PDJ2</accession>
<dbReference type="Proteomes" id="UP000789860">
    <property type="component" value="Unassembled WGS sequence"/>
</dbReference>
<protein>
    <submittedName>
        <fullName evidence="1">7857_t:CDS:1</fullName>
    </submittedName>
</protein>
<proteinExistence type="predicted"/>
<keyword evidence="2" id="KW-1185">Reference proteome</keyword>
<evidence type="ECO:0000313" key="2">
    <source>
        <dbReference type="Proteomes" id="UP000789860"/>
    </source>
</evidence>
<sequence>SEVCRSAMHNLHRDQSLRAASRLRDHYQRPTDKPTAPPPNRKDVARLRREVELPVHPASAQHQRTSAPKRLDRARWNSRCDRGGREMGYASRVLVVVTPTWSARRPMLTSTSAHCHHHPEPHPVQDPHLVPQQAARHCRRQGQPGPRQRCRLQAP</sequence>
<gene>
    <name evidence="1" type="ORF">SCALOS_LOCUS10506</name>
</gene>
<name>A0ACA9PDJ2_9GLOM</name>
<evidence type="ECO:0000313" key="1">
    <source>
        <dbReference type="EMBL" id="CAG8701314.1"/>
    </source>
</evidence>
<dbReference type="EMBL" id="CAJVPM010039599">
    <property type="protein sequence ID" value="CAG8701314.1"/>
    <property type="molecule type" value="Genomic_DNA"/>
</dbReference>
<organism evidence="1 2">
    <name type="scientific">Scutellospora calospora</name>
    <dbReference type="NCBI Taxonomy" id="85575"/>
    <lineage>
        <taxon>Eukaryota</taxon>
        <taxon>Fungi</taxon>
        <taxon>Fungi incertae sedis</taxon>
        <taxon>Mucoromycota</taxon>
        <taxon>Glomeromycotina</taxon>
        <taxon>Glomeromycetes</taxon>
        <taxon>Diversisporales</taxon>
        <taxon>Gigasporaceae</taxon>
        <taxon>Scutellospora</taxon>
    </lineage>
</organism>
<feature type="non-terminal residue" evidence="1">
    <location>
        <position position="1"/>
    </location>
</feature>